<dbReference type="Pfam" id="PF13511">
    <property type="entry name" value="DUF4124"/>
    <property type="match status" value="1"/>
</dbReference>
<evidence type="ECO:0000256" key="1">
    <source>
        <dbReference type="SAM" id="SignalP"/>
    </source>
</evidence>
<comment type="caution">
    <text evidence="3">The sequence shown here is derived from an EMBL/GenBank/DDBJ whole genome shotgun (WGS) entry which is preliminary data.</text>
</comment>
<sequence>MRGILVLSCIFALCSQALHAEIYRYTDDNGRTVYSDKAPKSAEPITLPTLNTTPAIDIDEPKRTPKKAVNLDRNTIRINSPSDGAIIANGLVGITVSTSTDQALRKGQQVRISLDGEVLSTSTSMSTAIPRLPRGQRRIKATLIDQNSKTLSEDSINITVYRPTN</sequence>
<feature type="chain" id="PRO_5046357741" evidence="1">
    <location>
        <begin position="21"/>
        <end position="165"/>
    </location>
</feature>
<keyword evidence="4" id="KW-1185">Reference proteome</keyword>
<dbReference type="EMBL" id="JBFRYB010000001">
    <property type="protein sequence ID" value="MEX1664467.1"/>
    <property type="molecule type" value="Genomic_DNA"/>
</dbReference>
<protein>
    <submittedName>
        <fullName evidence="3">DUF4124 domain-containing protein</fullName>
    </submittedName>
</protein>
<keyword evidence="1" id="KW-0732">Signal</keyword>
<gene>
    <name evidence="3" type="ORF">AB4875_03145</name>
</gene>
<dbReference type="Gene3D" id="2.60.40.10">
    <property type="entry name" value="Immunoglobulins"/>
    <property type="match status" value="1"/>
</dbReference>
<reference evidence="3 4" key="1">
    <citation type="journal article" date="2011" name="Int. J. Syst. Evol. Microbiol.">
        <title>Zhongshania antarctica gen. nov., sp. nov. and Zhongshania guokunii sp. nov., gammaproteobacteria respectively isolated from coastal attached (fast) ice and surface seawater of the Antarctic.</title>
        <authorList>
            <person name="Li H.J."/>
            <person name="Zhang X.Y."/>
            <person name="Chen C.X."/>
            <person name="Zhang Y.J."/>
            <person name="Gao Z.M."/>
            <person name="Yu Y."/>
            <person name="Chen X.L."/>
            <person name="Chen B."/>
            <person name="Zhang Y.Z."/>
        </authorList>
    </citation>
    <scope>NUCLEOTIDE SEQUENCE [LARGE SCALE GENOMIC DNA]</scope>
    <source>
        <strain evidence="3 4">R06B22</strain>
    </source>
</reference>
<dbReference type="Proteomes" id="UP001557484">
    <property type="component" value="Unassembled WGS sequence"/>
</dbReference>
<dbReference type="InterPro" id="IPR013783">
    <property type="entry name" value="Ig-like_fold"/>
</dbReference>
<evidence type="ECO:0000313" key="3">
    <source>
        <dbReference type="EMBL" id="MEX1664467.1"/>
    </source>
</evidence>
<dbReference type="InterPro" id="IPR025392">
    <property type="entry name" value="DUF4124"/>
</dbReference>
<evidence type="ECO:0000259" key="2">
    <source>
        <dbReference type="Pfam" id="PF13511"/>
    </source>
</evidence>
<evidence type="ECO:0000313" key="4">
    <source>
        <dbReference type="Proteomes" id="UP001557484"/>
    </source>
</evidence>
<organism evidence="3 4">
    <name type="scientific">Zhongshania arctica</name>
    <dbReference type="NCBI Taxonomy" id="3238302"/>
    <lineage>
        <taxon>Bacteria</taxon>
        <taxon>Pseudomonadati</taxon>
        <taxon>Pseudomonadota</taxon>
        <taxon>Gammaproteobacteria</taxon>
        <taxon>Cellvibrionales</taxon>
        <taxon>Spongiibacteraceae</taxon>
        <taxon>Zhongshania</taxon>
    </lineage>
</organism>
<name>A0ABV3TTH8_9GAMM</name>
<feature type="domain" description="DUF4124" evidence="2">
    <location>
        <begin position="10"/>
        <end position="55"/>
    </location>
</feature>
<accession>A0ABV3TTH8</accession>
<feature type="signal peptide" evidence="1">
    <location>
        <begin position="1"/>
        <end position="20"/>
    </location>
</feature>
<dbReference type="RefSeq" id="WP_368374588.1">
    <property type="nucleotide sequence ID" value="NZ_JBFRYB010000001.1"/>
</dbReference>
<proteinExistence type="predicted"/>